<proteinExistence type="predicted"/>
<dbReference type="Pfam" id="PF12006">
    <property type="entry name" value="DUF3500"/>
    <property type="match status" value="1"/>
</dbReference>
<accession>A0A2T3B697</accession>
<keyword evidence="3" id="KW-1185">Reference proteome</keyword>
<dbReference type="EMBL" id="KZ679009">
    <property type="protein sequence ID" value="PSS22280.1"/>
    <property type="molecule type" value="Genomic_DNA"/>
</dbReference>
<dbReference type="PANTHER" id="PTHR37489">
    <property type="entry name" value="DUF3500 DOMAIN-CONTAINING PROTEIN"/>
    <property type="match status" value="1"/>
</dbReference>
<sequence length="427" mass="48333">MAAPQNSGYLQASDPTKPRSDAAVPFRDIIPSASHPRIAGIADHDARSWCESRRQIEAPAWLINRLEAKNLERPYKGFTTDGKVREGLYTYAEDEGAPTEAAAERTNDLLKILTEEQRKDVQRGDVTDDEIRLWSNPELYMNPGGLRLDECTPEIQAAIHAILKSSFSEQGYAKVLGCCLTNGFLGHLVNGKKVLNEHSYNFRLFGTPSFTSPWGYTFFGHHLCLAVVFSGKRMVIGPTFLGAEPDRIDEGPHKGLRLFRTEELESLKLMQGLPKELQDKATLSKGMDGKSLAADRWNPFDERHLGGARQDNRVLPYEGCPVSEFPAEQQQAIINLFLAFNEYYPETVLQHRLALFKKYLNETYFAWIGEFGDDDPYYYRIHSPVAFMELDFHCGIFLTNTSPARCHIHTINRLPNRGDYGRALIEQ</sequence>
<dbReference type="PANTHER" id="PTHR37489:SF1">
    <property type="entry name" value="DUF3500 DOMAIN-CONTAINING PROTEIN"/>
    <property type="match status" value="1"/>
</dbReference>
<evidence type="ECO:0000313" key="3">
    <source>
        <dbReference type="Proteomes" id="UP000241818"/>
    </source>
</evidence>
<dbReference type="InParanoid" id="A0A2T3B697"/>
<organism evidence="2 3">
    <name type="scientific">Amorphotheca resinae ATCC 22711</name>
    <dbReference type="NCBI Taxonomy" id="857342"/>
    <lineage>
        <taxon>Eukaryota</taxon>
        <taxon>Fungi</taxon>
        <taxon>Dikarya</taxon>
        <taxon>Ascomycota</taxon>
        <taxon>Pezizomycotina</taxon>
        <taxon>Leotiomycetes</taxon>
        <taxon>Helotiales</taxon>
        <taxon>Amorphothecaceae</taxon>
        <taxon>Amorphotheca</taxon>
    </lineage>
</organism>
<evidence type="ECO:0000313" key="2">
    <source>
        <dbReference type="EMBL" id="PSS22280.1"/>
    </source>
</evidence>
<dbReference type="InterPro" id="IPR021889">
    <property type="entry name" value="DUF3500"/>
</dbReference>
<feature type="compositionally biased region" description="Polar residues" evidence="1">
    <location>
        <begin position="1"/>
        <end position="14"/>
    </location>
</feature>
<dbReference type="OrthoDB" id="4539697at2759"/>
<feature type="region of interest" description="Disordered" evidence="1">
    <location>
        <begin position="1"/>
        <end position="25"/>
    </location>
</feature>
<name>A0A2T3B697_AMORE</name>
<dbReference type="AlphaFoldDB" id="A0A2T3B697"/>
<dbReference type="STRING" id="857342.A0A2T3B697"/>
<dbReference type="GeneID" id="36570588"/>
<protein>
    <submittedName>
        <fullName evidence="2">Uncharacterized protein</fullName>
    </submittedName>
</protein>
<evidence type="ECO:0000256" key="1">
    <source>
        <dbReference type="SAM" id="MobiDB-lite"/>
    </source>
</evidence>
<gene>
    <name evidence="2" type="ORF">M430DRAFT_137372</name>
</gene>
<dbReference type="Proteomes" id="UP000241818">
    <property type="component" value="Unassembled WGS sequence"/>
</dbReference>
<reference evidence="2 3" key="1">
    <citation type="journal article" date="2018" name="New Phytol.">
        <title>Comparative genomics and transcriptomics depict ericoid mycorrhizal fungi as versatile saprotrophs and plant mutualists.</title>
        <authorList>
            <person name="Martino E."/>
            <person name="Morin E."/>
            <person name="Grelet G.A."/>
            <person name="Kuo A."/>
            <person name="Kohler A."/>
            <person name="Daghino S."/>
            <person name="Barry K.W."/>
            <person name="Cichocki N."/>
            <person name="Clum A."/>
            <person name="Dockter R.B."/>
            <person name="Hainaut M."/>
            <person name="Kuo R.C."/>
            <person name="LaButti K."/>
            <person name="Lindahl B.D."/>
            <person name="Lindquist E.A."/>
            <person name="Lipzen A."/>
            <person name="Khouja H.R."/>
            <person name="Magnuson J."/>
            <person name="Murat C."/>
            <person name="Ohm R.A."/>
            <person name="Singer S.W."/>
            <person name="Spatafora J.W."/>
            <person name="Wang M."/>
            <person name="Veneault-Fourrey C."/>
            <person name="Henrissat B."/>
            <person name="Grigoriev I.V."/>
            <person name="Martin F.M."/>
            <person name="Perotto S."/>
        </authorList>
    </citation>
    <scope>NUCLEOTIDE SEQUENCE [LARGE SCALE GENOMIC DNA]</scope>
    <source>
        <strain evidence="2 3">ATCC 22711</strain>
    </source>
</reference>
<dbReference type="RefSeq" id="XP_024722435.1">
    <property type="nucleotide sequence ID" value="XM_024862507.1"/>
</dbReference>